<feature type="compositionally biased region" description="Polar residues" evidence="1">
    <location>
        <begin position="58"/>
        <end position="69"/>
    </location>
</feature>
<feature type="chain" id="PRO_5035246139" evidence="2">
    <location>
        <begin position="21"/>
        <end position="69"/>
    </location>
</feature>
<organism evidence="3 4">
    <name type="scientific">Danaus chrysippus</name>
    <name type="common">African queen</name>
    <dbReference type="NCBI Taxonomy" id="151541"/>
    <lineage>
        <taxon>Eukaryota</taxon>
        <taxon>Metazoa</taxon>
        <taxon>Ecdysozoa</taxon>
        <taxon>Arthropoda</taxon>
        <taxon>Hexapoda</taxon>
        <taxon>Insecta</taxon>
        <taxon>Pterygota</taxon>
        <taxon>Neoptera</taxon>
        <taxon>Endopterygota</taxon>
        <taxon>Lepidoptera</taxon>
        <taxon>Glossata</taxon>
        <taxon>Ditrysia</taxon>
        <taxon>Papilionoidea</taxon>
        <taxon>Nymphalidae</taxon>
        <taxon>Danainae</taxon>
        <taxon>Danaini</taxon>
        <taxon>Danaina</taxon>
        <taxon>Danaus</taxon>
        <taxon>Anosia</taxon>
    </lineage>
</organism>
<sequence>MTGGFGLRLAWLLVVRRCVGVYRQERKVIAKAARGKLRRKFRVTLHRRPPNKHKQREASTTQQAPHEAN</sequence>
<evidence type="ECO:0000313" key="4">
    <source>
        <dbReference type="Proteomes" id="UP000789524"/>
    </source>
</evidence>
<dbReference type="Proteomes" id="UP000789524">
    <property type="component" value="Unassembled WGS sequence"/>
</dbReference>
<dbReference type="AlphaFoldDB" id="A0A8J2VWN5"/>
<evidence type="ECO:0000256" key="2">
    <source>
        <dbReference type="SAM" id="SignalP"/>
    </source>
</evidence>
<dbReference type="EMBL" id="CAKASE010000045">
    <property type="protein sequence ID" value="CAG9560723.1"/>
    <property type="molecule type" value="Genomic_DNA"/>
</dbReference>
<feature type="compositionally biased region" description="Basic residues" evidence="1">
    <location>
        <begin position="42"/>
        <end position="55"/>
    </location>
</feature>
<proteinExistence type="predicted"/>
<protein>
    <submittedName>
        <fullName evidence="3">(African queen) hypothetical protein</fullName>
    </submittedName>
</protein>
<gene>
    <name evidence="3" type="ORF">DCHRY22_LOCUS2339</name>
</gene>
<keyword evidence="4" id="KW-1185">Reference proteome</keyword>
<name>A0A8J2VWN5_9NEOP</name>
<feature type="region of interest" description="Disordered" evidence="1">
    <location>
        <begin position="42"/>
        <end position="69"/>
    </location>
</feature>
<reference evidence="3" key="1">
    <citation type="submission" date="2021-09" db="EMBL/GenBank/DDBJ databases">
        <authorList>
            <person name="Martin H S."/>
        </authorList>
    </citation>
    <scope>NUCLEOTIDE SEQUENCE</scope>
</reference>
<accession>A0A8J2VWN5</accession>
<evidence type="ECO:0000256" key="1">
    <source>
        <dbReference type="SAM" id="MobiDB-lite"/>
    </source>
</evidence>
<comment type="caution">
    <text evidence="3">The sequence shown here is derived from an EMBL/GenBank/DDBJ whole genome shotgun (WGS) entry which is preliminary data.</text>
</comment>
<evidence type="ECO:0000313" key="3">
    <source>
        <dbReference type="EMBL" id="CAG9560723.1"/>
    </source>
</evidence>
<keyword evidence="2" id="KW-0732">Signal</keyword>
<feature type="signal peptide" evidence="2">
    <location>
        <begin position="1"/>
        <end position="20"/>
    </location>
</feature>